<evidence type="ECO:0000313" key="1">
    <source>
        <dbReference type="EMBL" id="GIQ90544.1"/>
    </source>
</evidence>
<gene>
    <name evidence="1" type="ORF">KIPB_013375</name>
</gene>
<feature type="non-terminal residue" evidence="1">
    <location>
        <position position="109"/>
    </location>
</feature>
<organism evidence="1 2">
    <name type="scientific">Kipferlia bialata</name>
    <dbReference type="NCBI Taxonomy" id="797122"/>
    <lineage>
        <taxon>Eukaryota</taxon>
        <taxon>Metamonada</taxon>
        <taxon>Carpediemonas-like organisms</taxon>
        <taxon>Kipferlia</taxon>
    </lineage>
</organism>
<proteinExistence type="predicted"/>
<evidence type="ECO:0000313" key="2">
    <source>
        <dbReference type="Proteomes" id="UP000265618"/>
    </source>
</evidence>
<sequence length="109" mass="12162">MNAGAIKKRIKGLEKKLGKVTASIEAAGQKDASTSLFHGAVQELKTLQAEFEELNMEVRLVSPTMKNNHDRQDIYRRMSQLGGRINAINRRVMAKMPSQRGVQGVLNQQ</sequence>
<comment type="caution">
    <text evidence="1">The sequence shown here is derived from an EMBL/GenBank/DDBJ whole genome shotgun (WGS) entry which is preliminary data.</text>
</comment>
<dbReference type="Proteomes" id="UP000265618">
    <property type="component" value="Unassembled WGS sequence"/>
</dbReference>
<protein>
    <submittedName>
        <fullName evidence="1">Uncharacterized protein</fullName>
    </submittedName>
</protein>
<reference evidence="1 2" key="1">
    <citation type="journal article" date="2018" name="PLoS ONE">
        <title>The draft genome of Kipferlia bialata reveals reductive genome evolution in fornicate parasites.</title>
        <authorList>
            <person name="Tanifuji G."/>
            <person name="Takabayashi S."/>
            <person name="Kume K."/>
            <person name="Takagi M."/>
            <person name="Nakayama T."/>
            <person name="Kamikawa R."/>
            <person name="Inagaki Y."/>
            <person name="Hashimoto T."/>
        </authorList>
    </citation>
    <scope>NUCLEOTIDE SEQUENCE [LARGE SCALE GENOMIC DNA]</scope>
    <source>
        <strain evidence="1">NY0173</strain>
    </source>
</reference>
<keyword evidence="2" id="KW-1185">Reference proteome</keyword>
<accession>A0A9K3DAU2</accession>
<dbReference type="EMBL" id="BDIP01006312">
    <property type="protein sequence ID" value="GIQ90544.1"/>
    <property type="molecule type" value="Genomic_DNA"/>
</dbReference>
<name>A0A9K3DAU2_9EUKA</name>
<dbReference type="AlphaFoldDB" id="A0A9K3DAU2"/>